<evidence type="ECO:0000259" key="4">
    <source>
        <dbReference type="Pfam" id="PF02954"/>
    </source>
</evidence>
<dbReference type="GO" id="GO:0006355">
    <property type="term" value="P:regulation of DNA-templated transcription"/>
    <property type="evidence" value="ECO:0007669"/>
    <property type="project" value="InterPro"/>
</dbReference>
<evidence type="ECO:0000313" key="6">
    <source>
        <dbReference type="Proteomes" id="UP000199648"/>
    </source>
</evidence>
<dbReference type="PRINTS" id="PR01591">
    <property type="entry name" value="DNABINDNGFIS"/>
</dbReference>
<reference evidence="5 6" key="1">
    <citation type="submission" date="2016-10" db="EMBL/GenBank/DDBJ databases">
        <authorList>
            <person name="de Groot N.N."/>
        </authorList>
    </citation>
    <scope>NUCLEOTIDE SEQUENCE [LARGE SCALE GENOMIC DNA]</scope>
    <source>
        <strain evidence="5 6">HLD2</strain>
    </source>
</reference>
<dbReference type="EMBL" id="FMWD01000002">
    <property type="protein sequence ID" value="SCZ52042.1"/>
    <property type="molecule type" value="Genomic_DNA"/>
</dbReference>
<evidence type="ECO:0000256" key="3">
    <source>
        <dbReference type="ARBA" id="ARBA00029540"/>
    </source>
</evidence>
<dbReference type="RefSeq" id="WP_092992582.1">
    <property type="nucleotide sequence ID" value="NZ_FMWD01000002.1"/>
</dbReference>
<keyword evidence="2" id="KW-0238">DNA-binding</keyword>
<accession>A0A1G5PRH5</accession>
<dbReference type="InterPro" id="IPR005412">
    <property type="entry name" value="Fis_DNA-bd"/>
</dbReference>
<dbReference type="InterPro" id="IPR002197">
    <property type="entry name" value="HTH_Fis"/>
</dbReference>
<feature type="domain" description="DNA binding HTH" evidence="4">
    <location>
        <begin position="41"/>
        <end position="80"/>
    </location>
</feature>
<dbReference type="InterPro" id="IPR050207">
    <property type="entry name" value="Trans_regulatory_Fis"/>
</dbReference>
<dbReference type="NCBIfam" id="NF001659">
    <property type="entry name" value="PRK00430.1"/>
    <property type="match status" value="1"/>
</dbReference>
<evidence type="ECO:0000256" key="2">
    <source>
        <dbReference type="ARBA" id="ARBA00023125"/>
    </source>
</evidence>
<dbReference type="AlphaFoldDB" id="A0A1G5PRH5"/>
<dbReference type="Pfam" id="PF02954">
    <property type="entry name" value="HTH_8"/>
    <property type="match status" value="1"/>
</dbReference>
<dbReference type="PANTHER" id="PTHR47918">
    <property type="entry name" value="DNA-BINDING PROTEIN FIS"/>
    <property type="match status" value="1"/>
</dbReference>
<sequence length="85" mass="9665">MKENGNGGADIPLNGHVREALEQYFKDLGGHYPANLYQLMLNEVEKPLFEMVMRYARGNQTRAAEILGLNRGTLRKKLKIYGLND</sequence>
<dbReference type="InterPro" id="IPR009057">
    <property type="entry name" value="Homeodomain-like_sf"/>
</dbReference>
<dbReference type="Gene3D" id="1.10.10.60">
    <property type="entry name" value="Homeodomain-like"/>
    <property type="match status" value="1"/>
</dbReference>
<dbReference type="SUPFAM" id="SSF46689">
    <property type="entry name" value="Homeodomain-like"/>
    <property type="match status" value="1"/>
</dbReference>
<keyword evidence="6" id="KW-1185">Reference proteome</keyword>
<protein>
    <recommendedName>
        <fullName evidence="3">Putative Fis-like DNA-binding protein</fullName>
    </recommendedName>
</protein>
<comment type="similarity">
    <text evidence="1">Belongs to the transcriptional regulatory Fis family.</text>
</comment>
<dbReference type="STRING" id="415747.SAMN03097708_00654"/>
<evidence type="ECO:0000313" key="5">
    <source>
        <dbReference type="EMBL" id="SCZ52042.1"/>
    </source>
</evidence>
<proteinExistence type="inferred from homology"/>
<organism evidence="5 6">
    <name type="scientific">Thiohalomonas denitrificans</name>
    <dbReference type="NCBI Taxonomy" id="415747"/>
    <lineage>
        <taxon>Bacteria</taxon>
        <taxon>Pseudomonadati</taxon>
        <taxon>Pseudomonadota</taxon>
        <taxon>Gammaproteobacteria</taxon>
        <taxon>Thiohalomonadales</taxon>
        <taxon>Thiohalomonadaceae</taxon>
        <taxon>Thiohalomonas</taxon>
    </lineage>
</organism>
<dbReference type="Proteomes" id="UP000199648">
    <property type="component" value="Unassembled WGS sequence"/>
</dbReference>
<dbReference type="PRINTS" id="PR01590">
    <property type="entry name" value="HTHFIS"/>
</dbReference>
<name>A0A1G5PRH5_9GAMM</name>
<gene>
    <name evidence="5" type="ORF">SAMN03097708_00654</name>
</gene>
<dbReference type="PIRSF" id="PIRSF002097">
    <property type="entry name" value="DNA-binding_Fis"/>
    <property type="match status" value="1"/>
</dbReference>
<dbReference type="OrthoDB" id="9802388at2"/>
<dbReference type="PANTHER" id="PTHR47918:SF1">
    <property type="entry name" value="DNA-BINDING PROTEIN FIS"/>
    <property type="match status" value="1"/>
</dbReference>
<evidence type="ECO:0000256" key="1">
    <source>
        <dbReference type="ARBA" id="ARBA00008559"/>
    </source>
</evidence>
<dbReference type="GO" id="GO:0043565">
    <property type="term" value="F:sequence-specific DNA binding"/>
    <property type="evidence" value="ECO:0007669"/>
    <property type="project" value="InterPro"/>
</dbReference>